<feature type="domain" description="DNA-directed RNA polymerase subunit 2 hybrid-binding" evidence="11">
    <location>
        <begin position="688"/>
        <end position="1052"/>
    </location>
</feature>
<feature type="domain" description="RNA polymerase Rpb2" evidence="12">
    <location>
        <begin position="1054"/>
        <end position="1138"/>
    </location>
</feature>
<evidence type="ECO:0000313" key="18">
    <source>
        <dbReference type="EMBL" id="EAY12723.1"/>
    </source>
</evidence>
<feature type="domain" description="RNA polymerase Rpb2" evidence="13">
    <location>
        <begin position="186"/>
        <end position="367"/>
    </location>
</feature>
<keyword evidence="6" id="KW-0862">Zinc</keyword>
<dbReference type="FunFam" id="3.90.1100.10:FF:000042">
    <property type="entry name" value="DNA-directed RNA polymerase subunit beta"/>
    <property type="match status" value="1"/>
</dbReference>
<dbReference type="InterPro" id="IPR007646">
    <property type="entry name" value="RNA_pol_Rpb2_4"/>
</dbReference>
<dbReference type="AlphaFoldDB" id="A2E3T5"/>
<evidence type="ECO:0000256" key="2">
    <source>
        <dbReference type="ARBA" id="ARBA00022478"/>
    </source>
</evidence>
<feature type="domain" description="RNA polymerase Rpb2" evidence="16">
    <location>
        <begin position="542"/>
        <end position="603"/>
    </location>
</feature>
<feature type="compositionally biased region" description="Acidic residues" evidence="10">
    <location>
        <begin position="1"/>
        <end position="10"/>
    </location>
</feature>
<dbReference type="Gene3D" id="3.90.1110.10">
    <property type="entry name" value="RNA polymerase Rpb2, domain 2"/>
    <property type="match status" value="1"/>
</dbReference>
<dbReference type="InterPro" id="IPR007120">
    <property type="entry name" value="DNA-dir_RNAP_su2_dom"/>
</dbReference>
<dbReference type="Pfam" id="PF04565">
    <property type="entry name" value="RNA_pol_Rpb2_3"/>
    <property type="match status" value="1"/>
</dbReference>
<evidence type="ECO:0000256" key="4">
    <source>
        <dbReference type="ARBA" id="ARBA00022695"/>
    </source>
</evidence>
<evidence type="ECO:0000259" key="17">
    <source>
        <dbReference type="Pfam" id="PF04567"/>
    </source>
</evidence>
<dbReference type="GO" id="GO:0005666">
    <property type="term" value="C:RNA polymerase III complex"/>
    <property type="evidence" value="ECO:0000318"/>
    <property type="project" value="GO_Central"/>
</dbReference>
<feature type="compositionally biased region" description="Basic and acidic residues" evidence="10">
    <location>
        <begin position="11"/>
        <end position="20"/>
    </location>
</feature>
<reference evidence="18" key="1">
    <citation type="submission" date="2006-10" db="EMBL/GenBank/DDBJ databases">
        <authorList>
            <person name="Amadeo P."/>
            <person name="Zhao Q."/>
            <person name="Wortman J."/>
            <person name="Fraser-Liggett C."/>
            <person name="Carlton J."/>
        </authorList>
    </citation>
    <scope>NUCLEOTIDE SEQUENCE</scope>
    <source>
        <strain evidence="18">G3</strain>
    </source>
</reference>
<evidence type="ECO:0000259" key="15">
    <source>
        <dbReference type="Pfam" id="PF04565"/>
    </source>
</evidence>
<keyword evidence="5" id="KW-0479">Metal-binding</keyword>
<dbReference type="Pfam" id="PF04567">
    <property type="entry name" value="RNA_pol_Rpb2_5"/>
    <property type="match status" value="1"/>
</dbReference>
<evidence type="ECO:0000256" key="8">
    <source>
        <dbReference type="RuleBase" id="RU000434"/>
    </source>
</evidence>
<dbReference type="InParanoid" id="A2E3T5"/>
<dbReference type="FunFam" id="3.90.1110.10:FF:000011">
    <property type="entry name" value="DNA-directed RNA polymerase subunit beta"/>
    <property type="match status" value="1"/>
</dbReference>
<dbReference type="STRING" id="5722.A2E3T5"/>
<dbReference type="GO" id="GO:0006351">
    <property type="term" value="P:DNA-templated transcription"/>
    <property type="evidence" value="ECO:0007669"/>
    <property type="project" value="InterPro"/>
</dbReference>
<evidence type="ECO:0000259" key="16">
    <source>
        <dbReference type="Pfam" id="PF04566"/>
    </source>
</evidence>
<evidence type="ECO:0000313" key="19">
    <source>
        <dbReference type="Proteomes" id="UP000001542"/>
    </source>
</evidence>
<dbReference type="Pfam" id="PF00562">
    <property type="entry name" value="RNA_pol_Rpb2_6"/>
    <property type="match status" value="1"/>
</dbReference>
<accession>A2E3T5</accession>
<comment type="catalytic activity">
    <reaction evidence="9">
        <text>RNA(n) + a ribonucleoside 5'-triphosphate = RNA(n+1) + diphosphate</text>
        <dbReference type="Rhea" id="RHEA:21248"/>
        <dbReference type="Rhea" id="RHEA-COMP:14527"/>
        <dbReference type="Rhea" id="RHEA-COMP:17342"/>
        <dbReference type="ChEBI" id="CHEBI:33019"/>
        <dbReference type="ChEBI" id="CHEBI:61557"/>
        <dbReference type="ChEBI" id="CHEBI:140395"/>
        <dbReference type="EC" id="2.7.7.6"/>
    </reaction>
</comment>
<dbReference type="eggNOG" id="KOG0215">
    <property type="taxonomic scope" value="Eukaryota"/>
</dbReference>
<feature type="domain" description="RNA polymerase Rpb2" evidence="15">
    <location>
        <begin position="443"/>
        <end position="507"/>
    </location>
</feature>
<dbReference type="Pfam" id="PF04560">
    <property type="entry name" value="RNA_pol_Rpb2_7"/>
    <property type="match status" value="1"/>
</dbReference>
<dbReference type="FunCoup" id="A2E3T5">
    <property type="interactions" value="578"/>
</dbReference>
<dbReference type="InterPro" id="IPR037034">
    <property type="entry name" value="RNA_pol_Rpb2_2_sf"/>
</dbReference>
<dbReference type="InterPro" id="IPR014724">
    <property type="entry name" value="RNA_pol_RPB2_OB-fold"/>
</dbReference>
<dbReference type="Gene3D" id="3.90.1800.10">
    <property type="entry name" value="RNA polymerase alpha subunit dimerisation domain"/>
    <property type="match status" value="1"/>
</dbReference>
<dbReference type="Gene3D" id="2.40.270.10">
    <property type="entry name" value="DNA-directed RNA polymerase, subunit 2, domain 6"/>
    <property type="match status" value="1"/>
</dbReference>
<evidence type="ECO:0000259" key="11">
    <source>
        <dbReference type="Pfam" id="PF00562"/>
    </source>
</evidence>
<keyword evidence="7 9" id="KW-0804">Transcription</keyword>
<dbReference type="VEuPathDB" id="TrichDB:TVAG_117450"/>
<dbReference type="EMBL" id="DS113297">
    <property type="protein sequence ID" value="EAY12723.1"/>
    <property type="molecule type" value="Genomic_DNA"/>
</dbReference>
<dbReference type="VEuPathDB" id="TrichDB:TVAGG3_0507210"/>
<evidence type="ECO:0000256" key="3">
    <source>
        <dbReference type="ARBA" id="ARBA00022679"/>
    </source>
</evidence>
<dbReference type="KEGG" id="tva:4770691"/>
<dbReference type="SUPFAM" id="SSF64484">
    <property type="entry name" value="beta and beta-prime subunits of DNA dependent RNA-polymerase"/>
    <property type="match status" value="1"/>
</dbReference>
<feature type="domain" description="RNA polymerase beta subunit protrusion" evidence="14">
    <location>
        <begin position="42"/>
        <end position="417"/>
    </location>
</feature>
<dbReference type="RefSeq" id="XP_001324946.1">
    <property type="nucleotide sequence ID" value="XM_001324911.1"/>
</dbReference>
<dbReference type="PROSITE" id="PS01166">
    <property type="entry name" value="RNA_POL_BETA"/>
    <property type="match status" value="1"/>
</dbReference>
<evidence type="ECO:0000256" key="5">
    <source>
        <dbReference type="ARBA" id="ARBA00022723"/>
    </source>
</evidence>
<reference evidence="18" key="2">
    <citation type="journal article" date="2007" name="Science">
        <title>Draft genome sequence of the sexually transmitted pathogen Trichomonas vaginalis.</title>
        <authorList>
            <person name="Carlton J.M."/>
            <person name="Hirt R.P."/>
            <person name="Silva J.C."/>
            <person name="Delcher A.L."/>
            <person name="Schatz M."/>
            <person name="Zhao Q."/>
            <person name="Wortman J.R."/>
            <person name="Bidwell S.L."/>
            <person name="Alsmark U.C.M."/>
            <person name="Besteiro S."/>
            <person name="Sicheritz-Ponten T."/>
            <person name="Noel C.J."/>
            <person name="Dacks J.B."/>
            <person name="Foster P.G."/>
            <person name="Simillion C."/>
            <person name="Van de Peer Y."/>
            <person name="Miranda-Saavedra D."/>
            <person name="Barton G.J."/>
            <person name="Westrop G.D."/>
            <person name="Mueller S."/>
            <person name="Dessi D."/>
            <person name="Fiori P.L."/>
            <person name="Ren Q."/>
            <person name="Paulsen I."/>
            <person name="Zhang H."/>
            <person name="Bastida-Corcuera F.D."/>
            <person name="Simoes-Barbosa A."/>
            <person name="Brown M.T."/>
            <person name="Hayes R.D."/>
            <person name="Mukherjee M."/>
            <person name="Okumura C.Y."/>
            <person name="Schneider R."/>
            <person name="Smith A.J."/>
            <person name="Vanacova S."/>
            <person name="Villalvazo M."/>
            <person name="Haas B.J."/>
            <person name="Pertea M."/>
            <person name="Feldblyum T.V."/>
            <person name="Utterback T.R."/>
            <person name="Shu C.L."/>
            <person name="Osoegawa K."/>
            <person name="de Jong P.J."/>
            <person name="Hrdy I."/>
            <person name="Horvathova L."/>
            <person name="Zubacova Z."/>
            <person name="Dolezal P."/>
            <person name="Malik S.B."/>
            <person name="Logsdon J.M. Jr."/>
            <person name="Henze K."/>
            <person name="Gupta A."/>
            <person name="Wang C.C."/>
            <person name="Dunne R.L."/>
            <person name="Upcroft J.A."/>
            <person name="Upcroft P."/>
            <person name="White O."/>
            <person name="Salzberg S.L."/>
            <person name="Tang P."/>
            <person name="Chiu C.-H."/>
            <person name="Lee Y.-S."/>
            <person name="Embley T.M."/>
            <person name="Coombs G.H."/>
            <person name="Mottram J.C."/>
            <person name="Tachezy J."/>
            <person name="Fraser-Liggett C.M."/>
            <person name="Johnson P.J."/>
        </authorList>
    </citation>
    <scope>NUCLEOTIDE SEQUENCE [LARGE SCALE GENOMIC DNA]</scope>
    <source>
        <strain evidence="18">G3</strain>
    </source>
</reference>
<keyword evidence="2 9" id="KW-0240">DNA-directed RNA polymerase</keyword>
<evidence type="ECO:0000256" key="9">
    <source>
        <dbReference type="RuleBase" id="RU363031"/>
    </source>
</evidence>
<evidence type="ECO:0000256" key="1">
    <source>
        <dbReference type="ARBA" id="ARBA00006835"/>
    </source>
</evidence>
<evidence type="ECO:0000256" key="10">
    <source>
        <dbReference type="SAM" id="MobiDB-lite"/>
    </source>
</evidence>
<evidence type="ECO:0000256" key="6">
    <source>
        <dbReference type="ARBA" id="ARBA00022833"/>
    </source>
</evidence>
<dbReference type="InterPro" id="IPR007641">
    <property type="entry name" value="RNA_pol_Rpb2_7"/>
</dbReference>
<dbReference type="FunFam" id="2.40.270.10:FF:000011">
    <property type="entry name" value="DNA-directed RNA polymerase subunit beta"/>
    <property type="match status" value="1"/>
</dbReference>
<dbReference type="Proteomes" id="UP000001542">
    <property type="component" value="Unassembled WGS sequence"/>
</dbReference>
<dbReference type="GO" id="GO:0003899">
    <property type="term" value="F:DNA-directed RNA polymerase activity"/>
    <property type="evidence" value="ECO:0007669"/>
    <property type="project" value="UniProtKB-EC"/>
</dbReference>
<dbReference type="EC" id="2.7.7.6" evidence="9"/>
<comment type="similarity">
    <text evidence="1 8">Belongs to the RNA polymerase beta chain family.</text>
</comment>
<dbReference type="Pfam" id="PF04566">
    <property type="entry name" value="RNA_pol_Rpb2_4"/>
    <property type="match status" value="1"/>
</dbReference>
<dbReference type="InterPro" id="IPR037033">
    <property type="entry name" value="DNA-dir_RNAP_su2_hyb_sf"/>
</dbReference>
<dbReference type="InterPro" id="IPR007644">
    <property type="entry name" value="RNA_pol_bsu_protrusion"/>
</dbReference>
<protein>
    <recommendedName>
        <fullName evidence="9">DNA-directed RNA polymerase subunit beta</fullName>
        <ecNumber evidence="9">2.7.7.6</ecNumber>
    </recommendedName>
</protein>
<dbReference type="GO" id="GO:0032549">
    <property type="term" value="F:ribonucleoside binding"/>
    <property type="evidence" value="ECO:0007669"/>
    <property type="project" value="InterPro"/>
</dbReference>
<feature type="region of interest" description="Disordered" evidence="10">
    <location>
        <begin position="1"/>
        <end position="23"/>
    </location>
</feature>
<dbReference type="GO" id="GO:0003677">
    <property type="term" value="F:DNA binding"/>
    <property type="evidence" value="ECO:0007669"/>
    <property type="project" value="InterPro"/>
</dbReference>
<dbReference type="InterPro" id="IPR015712">
    <property type="entry name" value="DNA-dir_RNA_pol_su2"/>
</dbReference>
<proteinExistence type="inferred from homology"/>
<dbReference type="InterPro" id="IPR007642">
    <property type="entry name" value="RNA_pol_Rpb2_2"/>
</dbReference>
<keyword evidence="19" id="KW-1185">Reference proteome</keyword>
<feature type="domain" description="RNA polymerase Rpb2" evidence="17">
    <location>
        <begin position="624"/>
        <end position="680"/>
    </location>
</feature>
<evidence type="ECO:0000259" key="14">
    <source>
        <dbReference type="Pfam" id="PF04563"/>
    </source>
</evidence>
<name>A2E3T5_TRIV3</name>
<dbReference type="PANTHER" id="PTHR20856">
    <property type="entry name" value="DNA-DIRECTED RNA POLYMERASE I SUBUNIT 2"/>
    <property type="match status" value="1"/>
</dbReference>
<dbReference type="Gene3D" id="2.40.50.150">
    <property type="match status" value="1"/>
</dbReference>
<dbReference type="Pfam" id="PF04561">
    <property type="entry name" value="RNA_pol_Rpb2_2"/>
    <property type="match status" value="1"/>
</dbReference>
<dbReference type="CDD" id="cd00653">
    <property type="entry name" value="RNA_pol_B_RPB2"/>
    <property type="match status" value="1"/>
</dbReference>
<sequence length="1142" mass="129491">MAQAISEEDLRDPHGPKRASDVTLPDPDSKWNLIPLILKSTGLIKLQLNSFNDFIESGLTKIMNANKEVIFSENPRVYIRYKNIYVDRPKIRNQILTPQMCRLSDETYSGNVLVDYDFVNGSTVKSFNNQCIAKLPIMLQSNRCYLYNASDETFAKYDECRYDPGGYFVINGTERVVHVQEQSPYNRILIEHLANGNKTAVVNSSTSTHKTRVELIWKKDTLALHHNALSEDIPIFVLFRAMGVTSDQEVIQLVDPTGAVGHLLMSSLQEIIKLEISTQDQAIQLIERRLKFLTITGIDATREERNMKGYKGREFLRSMVLPHIPSTLTDFRRKSVFVGFMTRWLLLSAIDPRMIDGRDFFGNKRLELAGELLELLFEDLFKTFNASMQKTVSRTINKSKGIDPSNIAQAMHSETITHGLKYAISSGNWNITRFKMMRAGVSQLLGRMSYLQFVSMVTRISSHFEKTQKVAGARLLYPSQFGFICPSDTPEGAQCGLIKNFALTVHVTVWADPAPARRTLLDLGVEELVVFSGEEISNNYIVMLNGEPIGIIDDPYSICRRFRQVRRRHWVDKFAAIWIVEAKKCINVSTEAGRVCRPLIIVEDHKSKLTQELMDQVNRGEINFDYLLDNGIIEYVDVNEMTDCLIAFNDKDIEEERKNCVNDPPLAKGELRYFTHLEIHNAQMLGVCAGVVPCPHHNQSPRNTYQCAMGKQAIGPTALNIMHRVDKSTYFNCYPQQPMVQTRTIRLSRYHEMPCGQNAMVAIMSYSGHDIEDALLMNKASLDRGFGRRYYLSKLDLMLKNYQGGVIGDRIAPLDRERPENIASPQYSLLDADGIIRPGERIEKGMIYANKYVPLNFEESPVKFMAQPARYNYYPVMIQNVSVYTTETTQVIKIKTADFRRPELGDKFSSRHGQKGVIGLIVPQEDMPYTEDGICPDMIMNPHGFPSRMTVGKMIELVSGKVGILTGRIGNGTAFSSDRVKDIADDLIAAGYSYSGKDMLMSGITGEPLYAYIFFGPVFYQSLKHMVKDKMQARATGQVQYLTRQPTQGRSRQGGMRLGEMERDCLIGYGAASILYERMLISSDVYEANVCAKCGFIGYEGYCTHCKTKEYMKIVRMPYACKLLFYELMAMGIAPKVRLEDL</sequence>
<dbReference type="InterPro" id="IPR007645">
    <property type="entry name" value="RNA_pol_Rpb2_3"/>
</dbReference>
<evidence type="ECO:0000259" key="13">
    <source>
        <dbReference type="Pfam" id="PF04561"/>
    </source>
</evidence>
<keyword evidence="4 9" id="KW-0548">Nucleotidyltransferase</keyword>
<dbReference type="OrthoDB" id="10248617at2759"/>
<organism evidence="18 19">
    <name type="scientific">Trichomonas vaginalis (strain ATCC PRA-98 / G3)</name>
    <dbReference type="NCBI Taxonomy" id="412133"/>
    <lineage>
        <taxon>Eukaryota</taxon>
        <taxon>Metamonada</taxon>
        <taxon>Parabasalia</taxon>
        <taxon>Trichomonadida</taxon>
        <taxon>Trichomonadidae</taxon>
        <taxon>Trichomonas</taxon>
    </lineage>
</organism>
<evidence type="ECO:0000256" key="7">
    <source>
        <dbReference type="ARBA" id="ARBA00023163"/>
    </source>
</evidence>
<dbReference type="SMR" id="A2E3T5"/>
<dbReference type="GO" id="GO:0046872">
    <property type="term" value="F:metal ion binding"/>
    <property type="evidence" value="ECO:0007669"/>
    <property type="project" value="UniProtKB-KW"/>
</dbReference>
<gene>
    <name evidence="18" type="ORF">TVAG_117450</name>
</gene>
<dbReference type="Pfam" id="PF04563">
    <property type="entry name" value="RNA_pol_Rpb2_1"/>
    <property type="match status" value="1"/>
</dbReference>
<dbReference type="InterPro" id="IPR007647">
    <property type="entry name" value="RNA_pol_Rpb2_5"/>
</dbReference>
<dbReference type="Gene3D" id="3.90.1100.10">
    <property type="match status" value="2"/>
</dbReference>
<evidence type="ECO:0000259" key="12">
    <source>
        <dbReference type="Pfam" id="PF04560"/>
    </source>
</evidence>
<dbReference type="OMA" id="LAYCSWC"/>
<dbReference type="InterPro" id="IPR007121">
    <property type="entry name" value="RNA_pol_bsu_CS"/>
</dbReference>
<keyword evidence="3 9" id="KW-0808">Transferase</keyword>
<comment type="function">
    <text evidence="9">DNA-dependent RNA polymerase catalyzes the transcription of DNA into RNA using the four ribonucleoside triphosphates as substrates.</text>
</comment>